<dbReference type="OrthoDB" id="2677050at2759"/>
<dbReference type="EMBL" id="JABBWM010000004">
    <property type="protein sequence ID" value="KAG2117880.1"/>
    <property type="molecule type" value="Genomic_DNA"/>
</dbReference>
<dbReference type="Proteomes" id="UP000823399">
    <property type="component" value="Unassembled WGS sequence"/>
</dbReference>
<gene>
    <name evidence="1" type="ORF">F5147DRAFT_566783</name>
</gene>
<organism evidence="1 2">
    <name type="scientific">Suillus discolor</name>
    <dbReference type="NCBI Taxonomy" id="1912936"/>
    <lineage>
        <taxon>Eukaryota</taxon>
        <taxon>Fungi</taxon>
        <taxon>Dikarya</taxon>
        <taxon>Basidiomycota</taxon>
        <taxon>Agaricomycotina</taxon>
        <taxon>Agaricomycetes</taxon>
        <taxon>Agaricomycetidae</taxon>
        <taxon>Boletales</taxon>
        <taxon>Suillineae</taxon>
        <taxon>Suillaceae</taxon>
        <taxon>Suillus</taxon>
    </lineage>
</organism>
<dbReference type="GeneID" id="64693080"/>
<protein>
    <submittedName>
        <fullName evidence="1">Uncharacterized protein</fullName>
    </submittedName>
</protein>
<name>A0A9P7FHA7_9AGAM</name>
<keyword evidence="2" id="KW-1185">Reference proteome</keyword>
<comment type="caution">
    <text evidence="1">The sequence shown here is derived from an EMBL/GenBank/DDBJ whole genome shotgun (WGS) entry which is preliminary data.</text>
</comment>
<proteinExistence type="predicted"/>
<evidence type="ECO:0000313" key="2">
    <source>
        <dbReference type="Proteomes" id="UP000823399"/>
    </source>
</evidence>
<dbReference type="RefSeq" id="XP_041298397.1">
    <property type="nucleotide sequence ID" value="XM_041430821.1"/>
</dbReference>
<sequence length="99" mass="11120">MQQHSELITMSYIDLGQFLRCASLLKDDIIQPQPYTVSITAAPDILPPSITNFLSDVVAISPKAVDALWDIMKDLAWVLPTADEARADEENMFRLYGHQ</sequence>
<reference evidence="1" key="1">
    <citation type="journal article" date="2020" name="New Phytol.">
        <title>Comparative genomics reveals dynamic genome evolution in host specialist ectomycorrhizal fungi.</title>
        <authorList>
            <person name="Lofgren L.A."/>
            <person name="Nguyen N.H."/>
            <person name="Vilgalys R."/>
            <person name="Ruytinx J."/>
            <person name="Liao H.L."/>
            <person name="Branco S."/>
            <person name="Kuo A."/>
            <person name="LaButti K."/>
            <person name="Lipzen A."/>
            <person name="Andreopoulos W."/>
            <person name="Pangilinan J."/>
            <person name="Riley R."/>
            <person name="Hundley H."/>
            <person name="Na H."/>
            <person name="Barry K."/>
            <person name="Grigoriev I.V."/>
            <person name="Stajich J.E."/>
            <person name="Kennedy P.G."/>
        </authorList>
    </citation>
    <scope>NUCLEOTIDE SEQUENCE</scope>
    <source>
        <strain evidence="1">FC423</strain>
    </source>
</reference>
<accession>A0A9P7FHA7</accession>
<dbReference type="AlphaFoldDB" id="A0A9P7FHA7"/>
<evidence type="ECO:0000313" key="1">
    <source>
        <dbReference type="EMBL" id="KAG2117880.1"/>
    </source>
</evidence>